<proteinExistence type="predicted"/>
<organism evidence="1 2">
    <name type="scientific">Paenibacillus lycopersici</name>
    <dbReference type="NCBI Taxonomy" id="2704462"/>
    <lineage>
        <taxon>Bacteria</taxon>
        <taxon>Bacillati</taxon>
        <taxon>Bacillota</taxon>
        <taxon>Bacilli</taxon>
        <taxon>Bacillales</taxon>
        <taxon>Paenibacillaceae</taxon>
        <taxon>Paenibacillus</taxon>
    </lineage>
</organism>
<gene>
    <name evidence="1" type="ORF">GXP70_17760</name>
</gene>
<dbReference type="KEGG" id="plyc:GXP70_17760"/>
<dbReference type="Proteomes" id="UP000476064">
    <property type="component" value="Chromosome"/>
</dbReference>
<evidence type="ECO:0000313" key="1">
    <source>
        <dbReference type="EMBL" id="QHT63980.1"/>
    </source>
</evidence>
<accession>A0A6C0G8A3</accession>
<dbReference type="AlphaFoldDB" id="A0A6C0G8A3"/>
<keyword evidence="2" id="KW-1185">Reference proteome</keyword>
<protein>
    <submittedName>
        <fullName evidence="1">Uncharacterized protein</fullName>
    </submittedName>
</protein>
<name>A0A6C0G8A3_9BACL</name>
<evidence type="ECO:0000313" key="2">
    <source>
        <dbReference type="Proteomes" id="UP000476064"/>
    </source>
</evidence>
<reference evidence="1 2" key="1">
    <citation type="submission" date="2020-01" db="EMBL/GenBank/DDBJ databases">
        <title>Paenibacillus sp. nov., isolated from tomato rhizosphere.</title>
        <authorList>
            <person name="Weon H.-Y."/>
            <person name="Lee S.A."/>
        </authorList>
    </citation>
    <scope>NUCLEOTIDE SEQUENCE [LARGE SCALE GENOMIC DNA]</scope>
    <source>
        <strain evidence="1 2">12200R-189</strain>
    </source>
</reference>
<sequence length="171" mass="19581">MHDYFAQLKELRSGAEIEPFGKALREAGFTPVRKFLDEFRQYLRTYEDAEIATASELLERAMKAVPEPGRISPSWAYIWREFKGIIRTKAQIFKDVPASRRDGEWQVLLDNPFSNQNIAVYPGLTFIEAAYMFAYFRTELANNEYVRLQKIATVMTISGADSDGLQPIASL</sequence>
<dbReference type="EMBL" id="CP048209">
    <property type="protein sequence ID" value="QHT63980.1"/>
    <property type="molecule type" value="Genomic_DNA"/>
</dbReference>